<feature type="transmembrane region" description="Helical" evidence="2">
    <location>
        <begin position="818"/>
        <end position="835"/>
    </location>
</feature>
<reference evidence="4" key="2">
    <citation type="journal article" date="2021" name="PeerJ">
        <title>Extensive microbial diversity within the chicken gut microbiome revealed by metagenomics and culture.</title>
        <authorList>
            <person name="Gilroy R."/>
            <person name="Ravi A."/>
            <person name="Getino M."/>
            <person name="Pursley I."/>
            <person name="Horton D.L."/>
            <person name="Alikhan N.F."/>
            <person name="Baker D."/>
            <person name="Gharbi K."/>
            <person name="Hall N."/>
            <person name="Watson M."/>
            <person name="Adriaenssens E.M."/>
            <person name="Foster-Nyarko E."/>
            <person name="Jarju S."/>
            <person name="Secka A."/>
            <person name="Antonio M."/>
            <person name="Oren A."/>
            <person name="Chaudhuri R.R."/>
            <person name="La Ragione R."/>
            <person name="Hildebrand F."/>
            <person name="Pallen M.J."/>
        </authorList>
    </citation>
    <scope>NUCLEOTIDE SEQUENCE</scope>
    <source>
        <strain evidence="4">ChiSjej3B21-11622</strain>
    </source>
</reference>
<keyword evidence="2" id="KW-0472">Membrane</keyword>
<evidence type="ECO:0000256" key="1">
    <source>
        <dbReference type="SAM" id="MobiDB-lite"/>
    </source>
</evidence>
<evidence type="ECO:0000256" key="2">
    <source>
        <dbReference type="SAM" id="Phobius"/>
    </source>
</evidence>
<keyword evidence="2" id="KW-1133">Transmembrane helix</keyword>
<gene>
    <name evidence="4" type="ORF">IAB26_15280</name>
</gene>
<name>A0A9D1D1X2_9FIRM</name>
<feature type="region of interest" description="Disordered" evidence="1">
    <location>
        <begin position="768"/>
        <end position="802"/>
    </location>
</feature>
<feature type="non-terminal residue" evidence="4">
    <location>
        <position position="1"/>
    </location>
</feature>
<reference evidence="4" key="1">
    <citation type="submission" date="2020-10" db="EMBL/GenBank/DDBJ databases">
        <authorList>
            <person name="Gilroy R."/>
        </authorList>
    </citation>
    <scope>NUCLEOTIDE SEQUENCE</scope>
    <source>
        <strain evidence="4">ChiSjej3B21-11622</strain>
    </source>
</reference>
<comment type="caution">
    <text evidence="4">The sequence shown here is derived from an EMBL/GenBank/DDBJ whole genome shotgun (WGS) entry which is preliminary data.</text>
</comment>
<feature type="compositionally biased region" description="Basic and acidic residues" evidence="1">
    <location>
        <begin position="778"/>
        <end position="802"/>
    </location>
</feature>
<keyword evidence="2" id="KW-0812">Transmembrane</keyword>
<protein>
    <recommendedName>
        <fullName evidence="3">DUF7507 domain-containing protein</fullName>
    </recommendedName>
</protein>
<evidence type="ECO:0000313" key="5">
    <source>
        <dbReference type="Proteomes" id="UP000886886"/>
    </source>
</evidence>
<dbReference type="AlphaFoldDB" id="A0A9D1D1X2"/>
<proteinExistence type="predicted"/>
<organism evidence="4 5">
    <name type="scientific">Candidatus Limivivens merdigallinarum</name>
    <dbReference type="NCBI Taxonomy" id="2840859"/>
    <lineage>
        <taxon>Bacteria</taxon>
        <taxon>Bacillati</taxon>
        <taxon>Bacillota</taxon>
        <taxon>Clostridia</taxon>
        <taxon>Lachnospirales</taxon>
        <taxon>Lachnospiraceae</taxon>
        <taxon>Lachnospiraceae incertae sedis</taxon>
        <taxon>Candidatus Limivivens</taxon>
    </lineage>
</organism>
<accession>A0A9D1D1X2</accession>
<evidence type="ECO:0000259" key="3">
    <source>
        <dbReference type="Pfam" id="PF24346"/>
    </source>
</evidence>
<feature type="domain" description="DUF7507" evidence="3">
    <location>
        <begin position="1"/>
        <end position="94"/>
    </location>
</feature>
<dbReference type="EMBL" id="DVFT01000223">
    <property type="protein sequence ID" value="HIQ97911.1"/>
    <property type="molecule type" value="Genomic_DNA"/>
</dbReference>
<dbReference type="Proteomes" id="UP000886886">
    <property type="component" value="Unassembled WGS sequence"/>
</dbReference>
<evidence type="ECO:0000313" key="4">
    <source>
        <dbReference type="EMBL" id="HIQ97911.1"/>
    </source>
</evidence>
<dbReference type="InterPro" id="IPR055354">
    <property type="entry name" value="DUF7507"/>
</dbReference>
<dbReference type="Pfam" id="PF24346">
    <property type="entry name" value="DUF7507"/>
    <property type="match status" value="1"/>
</dbReference>
<sequence length="842" mass="90990">EYQITVKNAGNVTLHDIVVEDILETADGSGVPVITGVSDENAVINGTTVTIKSIAPDEDVTITCEYTVRKADRNTTIINSATVISDETPDPEVDETPAEVEEVYDIFVKHAFAEGETGDPSILPATYTFAENQKPGYSATIEAGTVEGYTAFPASRTVEVADGDVTVTFYYYKDEIGTDPENPDTGDGVPDRYQITFNYVAGENGIVTGTLKEVHTIYEFTRNEDGTITVETKPTPASPLVNVEPSPADNYAFDYWSAETPAREAIKDSTETLRTRKFTQDTTFVANFAEDNGGGGENGNNPDGIPDKYQIVFRYVSADTTKGIVMGTTFETHTFTDENGNYLEASTVPTSPNADVTVAALSGNAFDYWNVQGQETKDFSETMDTLKAATYTADTTFVANFDTDNKGGGDDANTPDNIPDKYQVIFRYVSANTAMGTVTGEPDALVEVRTLTTPAGEYLEAAANPVSPRGAVTVNPAAGHSFVFWSDGTTTDYSQTLATIKTMAYSTDTTFTANFSTNGTITVTKLLTVMDGMDEIPMASTESLTYHFGLFTDAAGTTLLGEEYVETVTMQNTSSAQLVFENVPDGTYYVFETDANGNVLPYDTAQGSGTDSYVPVLNGPTNAVTIDLAAGENSGQITVTNRYYMDPGGQYYIDAELNITKNVLDGKKEINPDQTFYAGVFTMNEDGSYQLLDGQVIALTSNGTVTTNVPLGGEYGTDEITYYVFETDAQGNILASGDKAFGYDITGGGAVTLSQENFRETVEITNTVMDDGDEPITEEPKTEEPTEEPDTKQTEKPTEKVTDTVKTNTVKTGDDTDVMMYLLILVIAGYVLVVTKKRRREN</sequence>